<comment type="caution">
    <text evidence="2">The sequence shown here is derived from an EMBL/GenBank/DDBJ whole genome shotgun (WGS) entry which is preliminary data.</text>
</comment>
<feature type="signal peptide" evidence="1">
    <location>
        <begin position="1"/>
        <end position="20"/>
    </location>
</feature>
<sequence length="49" mass="5288">MKRVKGRVTAAACLLSPVAASVSHVSMHGHSNCFILIRCHLVLFPSDIN</sequence>
<keyword evidence="3" id="KW-1185">Reference proteome</keyword>
<accession>A0ABD1MRM8</accession>
<dbReference type="AlphaFoldDB" id="A0ABD1MRM8"/>
<evidence type="ECO:0000313" key="3">
    <source>
        <dbReference type="Proteomes" id="UP001603857"/>
    </source>
</evidence>
<gene>
    <name evidence="2" type="ORF">Fmac_012176</name>
</gene>
<dbReference type="Proteomes" id="UP001603857">
    <property type="component" value="Unassembled WGS sequence"/>
</dbReference>
<protein>
    <submittedName>
        <fullName evidence="2">Uncharacterized protein</fullName>
    </submittedName>
</protein>
<name>A0ABD1MRM8_9FABA</name>
<evidence type="ECO:0000256" key="1">
    <source>
        <dbReference type="SAM" id="SignalP"/>
    </source>
</evidence>
<dbReference type="EMBL" id="JBGMDY010000004">
    <property type="protein sequence ID" value="KAL2337730.1"/>
    <property type="molecule type" value="Genomic_DNA"/>
</dbReference>
<organism evidence="2 3">
    <name type="scientific">Flemingia macrophylla</name>
    <dbReference type="NCBI Taxonomy" id="520843"/>
    <lineage>
        <taxon>Eukaryota</taxon>
        <taxon>Viridiplantae</taxon>
        <taxon>Streptophyta</taxon>
        <taxon>Embryophyta</taxon>
        <taxon>Tracheophyta</taxon>
        <taxon>Spermatophyta</taxon>
        <taxon>Magnoliopsida</taxon>
        <taxon>eudicotyledons</taxon>
        <taxon>Gunneridae</taxon>
        <taxon>Pentapetalae</taxon>
        <taxon>rosids</taxon>
        <taxon>fabids</taxon>
        <taxon>Fabales</taxon>
        <taxon>Fabaceae</taxon>
        <taxon>Papilionoideae</taxon>
        <taxon>50 kb inversion clade</taxon>
        <taxon>NPAAA clade</taxon>
        <taxon>indigoferoid/millettioid clade</taxon>
        <taxon>Phaseoleae</taxon>
        <taxon>Flemingia</taxon>
    </lineage>
</organism>
<keyword evidence="1" id="KW-0732">Signal</keyword>
<evidence type="ECO:0000313" key="2">
    <source>
        <dbReference type="EMBL" id="KAL2337730.1"/>
    </source>
</evidence>
<feature type="chain" id="PRO_5044863083" evidence="1">
    <location>
        <begin position="21"/>
        <end position="49"/>
    </location>
</feature>
<reference evidence="2 3" key="1">
    <citation type="submission" date="2024-08" db="EMBL/GenBank/DDBJ databases">
        <title>Insights into the chromosomal genome structure of Flemingia macrophylla.</title>
        <authorList>
            <person name="Ding Y."/>
            <person name="Zhao Y."/>
            <person name="Bi W."/>
            <person name="Wu M."/>
            <person name="Zhao G."/>
            <person name="Gong Y."/>
            <person name="Li W."/>
            <person name="Zhang P."/>
        </authorList>
    </citation>
    <scope>NUCLEOTIDE SEQUENCE [LARGE SCALE GENOMIC DNA]</scope>
    <source>
        <strain evidence="2">DYQJB</strain>
        <tissue evidence="2">Leaf</tissue>
    </source>
</reference>
<proteinExistence type="predicted"/>